<gene>
    <name evidence="1" type="ORF">BDN72DRAFT_899331</name>
</gene>
<protein>
    <submittedName>
        <fullName evidence="1">Uncharacterized protein</fullName>
    </submittedName>
</protein>
<sequence>MHLFPHDFVLQMVIELPVYLSLQRTRPRSSRRTSFCQDRYRTPDNLNHGEQKEIDQPPRVQDRCRSGSLVTKLEGLVDKNGTLLLCVDVQLKTRIARIATLLHTSPPKMVFKVVEWTQIYKYFETRNASYILPVSQPYTPVKTECTDICANPFPYLPSPSIFREILMLQPSSHFNFLCTTRSRAEPVLGSKAETMGFFRQSPPPKGSISAAHVGFLAGFLVCHVLPALIDSEQNSDVFRPVVDIHASMVDRGFPLDLVPSMIQPEEWTPLRRLGAIGNA</sequence>
<keyword evidence="2" id="KW-1185">Reference proteome</keyword>
<dbReference type="EMBL" id="ML208387">
    <property type="protein sequence ID" value="TFK67051.1"/>
    <property type="molecule type" value="Genomic_DNA"/>
</dbReference>
<name>A0ACD3ANE0_9AGAR</name>
<evidence type="ECO:0000313" key="1">
    <source>
        <dbReference type="EMBL" id="TFK67051.1"/>
    </source>
</evidence>
<reference evidence="1 2" key="1">
    <citation type="journal article" date="2019" name="Nat. Ecol. Evol.">
        <title>Megaphylogeny resolves global patterns of mushroom evolution.</title>
        <authorList>
            <person name="Varga T."/>
            <person name="Krizsan K."/>
            <person name="Foldi C."/>
            <person name="Dima B."/>
            <person name="Sanchez-Garcia M."/>
            <person name="Sanchez-Ramirez S."/>
            <person name="Szollosi G.J."/>
            <person name="Szarkandi J.G."/>
            <person name="Papp V."/>
            <person name="Albert L."/>
            <person name="Andreopoulos W."/>
            <person name="Angelini C."/>
            <person name="Antonin V."/>
            <person name="Barry K.W."/>
            <person name="Bougher N.L."/>
            <person name="Buchanan P."/>
            <person name="Buyck B."/>
            <person name="Bense V."/>
            <person name="Catcheside P."/>
            <person name="Chovatia M."/>
            <person name="Cooper J."/>
            <person name="Damon W."/>
            <person name="Desjardin D."/>
            <person name="Finy P."/>
            <person name="Geml J."/>
            <person name="Haridas S."/>
            <person name="Hughes K."/>
            <person name="Justo A."/>
            <person name="Karasinski D."/>
            <person name="Kautmanova I."/>
            <person name="Kiss B."/>
            <person name="Kocsube S."/>
            <person name="Kotiranta H."/>
            <person name="LaButti K.M."/>
            <person name="Lechner B.E."/>
            <person name="Liimatainen K."/>
            <person name="Lipzen A."/>
            <person name="Lukacs Z."/>
            <person name="Mihaltcheva S."/>
            <person name="Morgado L.N."/>
            <person name="Niskanen T."/>
            <person name="Noordeloos M.E."/>
            <person name="Ohm R.A."/>
            <person name="Ortiz-Santana B."/>
            <person name="Ovrebo C."/>
            <person name="Racz N."/>
            <person name="Riley R."/>
            <person name="Savchenko A."/>
            <person name="Shiryaev A."/>
            <person name="Soop K."/>
            <person name="Spirin V."/>
            <person name="Szebenyi C."/>
            <person name="Tomsovsky M."/>
            <person name="Tulloss R.E."/>
            <person name="Uehling J."/>
            <person name="Grigoriev I.V."/>
            <person name="Vagvolgyi C."/>
            <person name="Papp T."/>
            <person name="Martin F.M."/>
            <person name="Miettinen O."/>
            <person name="Hibbett D.S."/>
            <person name="Nagy L.G."/>
        </authorList>
    </citation>
    <scope>NUCLEOTIDE SEQUENCE [LARGE SCALE GENOMIC DNA]</scope>
    <source>
        <strain evidence="1 2">NL-1719</strain>
    </source>
</reference>
<dbReference type="Proteomes" id="UP000308600">
    <property type="component" value="Unassembled WGS sequence"/>
</dbReference>
<accession>A0ACD3ANE0</accession>
<proteinExistence type="predicted"/>
<organism evidence="1 2">
    <name type="scientific">Pluteus cervinus</name>
    <dbReference type="NCBI Taxonomy" id="181527"/>
    <lineage>
        <taxon>Eukaryota</taxon>
        <taxon>Fungi</taxon>
        <taxon>Dikarya</taxon>
        <taxon>Basidiomycota</taxon>
        <taxon>Agaricomycotina</taxon>
        <taxon>Agaricomycetes</taxon>
        <taxon>Agaricomycetidae</taxon>
        <taxon>Agaricales</taxon>
        <taxon>Pluteineae</taxon>
        <taxon>Pluteaceae</taxon>
        <taxon>Pluteus</taxon>
    </lineage>
</organism>
<evidence type="ECO:0000313" key="2">
    <source>
        <dbReference type="Proteomes" id="UP000308600"/>
    </source>
</evidence>